<keyword evidence="3" id="KW-1185">Reference proteome</keyword>
<evidence type="ECO:0000313" key="3">
    <source>
        <dbReference type="Proteomes" id="UP001179952"/>
    </source>
</evidence>
<gene>
    <name evidence="2" type="ORF">QJS04_geneDACA003309</name>
</gene>
<evidence type="ECO:0000313" key="2">
    <source>
        <dbReference type="EMBL" id="KAK1277500.1"/>
    </source>
</evidence>
<evidence type="ECO:0000256" key="1">
    <source>
        <dbReference type="SAM" id="SignalP"/>
    </source>
</evidence>
<comment type="caution">
    <text evidence="2">The sequence shown here is derived from an EMBL/GenBank/DDBJ whole genome shotgun (WGS) entry which is preliminary data.</text>
</comment>
<sequence length="82" mass="8485">MAPKLHQSLAVVVVALLAISSSVIVAVVAQMGTIKCFDDCETLRAACTSLCIDGGQAMVFALCRVSCASTFITCTTQCVGIK</sequence>
<feature type="signal peptide" evidence="1">
    <location>
        <begin position="1"/>
        <end position="29"/>
    </location>
</feature>
<protein>
    <submittedName>
        <fullName evidence="2">Uncharacterized protein</fullName>
    </submittedName>
</protein>
<keyword evidence="1" id="KW-0732">Signal</keyword>
<organism evidence="2 3">
    <name type="scientific">Acorus gramineus</name>
    <name type="common">Dwarf sweet flag</name>
    <dbReference type="NCBI Taxonomy" id="55184"/>
    <lineage>
        <taxon>Eukaryota</taxon>
        <taxon>Viridiplantae</taxon>
        <taxon>Streptophyta</taxon>
        <taxon>Embryophyta</taxon>
        <taxon>Tracheophyta</taxon>
        <taxon>Spermatophyta</taxon>
        <taxon>Magnoliopsida</taxon>
        <taxon>Liliopsida</taxon>
        <taxon>Acoraceae</taxon>
        <taxon>Acorus</taxon>
    </lineage>
</organism>
<dbReference type="Proteomes" id="UP001179952">
    <property type="component" value="Unassembled WGS sequence"/>
</dbReference>
<name>A0AAV9BLG4_ACOGR</name>
<reference evidence="2" key="2">
    <citation type="submission" date="2023-06" db="EMBL/GenBank/DDBJ databases">
        <authorList>
            <person name="Ma L."/>
            <person name="Liu K.-W."/>
            <person name="Li Z."/>
            <person name="Hsiao Y.-Y."/>
            <person name="Qi Y."/>
            <person name="Fu T."/>
            <person name="Tang G."/>
            <person name="Zhang D."/>
            <person name="Sun W.-H."/>
            <person name="Liu D.-K."/>
            <person name="Li Y."/>
            <person name="Chen G.-Z."/>
            <person name="Liu X.-D."/>
            <person name="Liao X.-Y."/>
            <person name="Jiang Y.-T."/>
            <person name="Yu X."/>
            <person name="Hao Y."/>
            <person name="Huang J."/>
            <person name="Zhao X.-W."/>
            <person name="Ke S."/>
            <person name="Chen Y.-Y."/>
            <person name="Wu W.-L."/>
            <person name="Hsu J.-L."/>
            <person name="Lin Y.-F."/>
            <person name="Huang M.-D."/>
            <person name="Li C.-Y."/>
            <person name="Huang L."/>
            <person name="Wang Z.-W."/>
            <person name="Zhao X."/>
            <person name="Zhong W.-Y."/>
            <person name="Peng D.-H."/>
            <person name="Ahmad S."/>
            <person name="Lan S."/>
            <person name="Zhang J.-S."/>
            <person name="Tsai W.-C."/>
            <person name="Van De Peer Y."/>
            <person name="Liu Z.-J."/>
        </authorList>
    </citation>
    <scope>NUCLEOTIDE SEQUENCE</scope>
    <source>
        <strain evidence="2">SCP</strain>
        <tissue evidence="2">Leaves</tissue>
    </source>
</reference>
<dbReference type="AlphaFoldDB" id="A0AAV9BLG4"/>
<accession>A0AAV9BLG4</accession>
<reference evidence="2" key="1">
    <citation type="journal article" date="2023" name="Nat. Commun.">
        <title>Diploid and tetraploid genomes of Acorus and the evolution of monocots.</title>
        <authorList>
            <person name="Ma L."/>
            <person name="Liu K.W."/>
            <person name="Li Z."/>
            <person name="Hsiao Y.Y."/>
            <person name="Qi Y."/>
            <person name="Fu T."/>
            <person name="Tang G.D."/>
            <person name="Zhang D."/>
            <person name="Sun W.H."/>
            <person name="Liu D.K."/>
            <person name="Li Y."/>
            <person name="Chen G.Z."/>
            <person name="Liu X.D."/>
            <person name="Liao X.Y."/>
            <person name="Jiang Y.T."/>
            <person name="Yu X."/>
            <person name="Hao Y."/>
            <person name="Huang J."/>
            <person name="Zhao X.W."/>
            <person name="Ke S."/>
            <person name="Chen Y.Y."/>
            <person name="Wu W.L."/>
            <person name="Hsu J.L."/>
            <person name="Lin Y.F."/>
            <person name="Huang M.D."/>
            <person name="Li C.Y."/>
            <person name="Huang L."/>
            <person name="Wang Z.W."/>
            <person name="Zhao X."/>
            <person name="Zhong W.Y."/>
            <person name="Peng D.H."/>
            <person name="Ahmad S."/>
            <person name="Lan S."/>
            <person name="Zhang J.S."/>
            <person name="Tsai W.C."/>
            <person name="Van de Peer Y."/>
            <person name="Liu Z.J."/>
        </authorList>
    </citation>
    <scope>NUCLEOTIDE SEQUENCE</scope>
    <source>
        <strain evidence="2">SCP</strain>
    </source>
</reference>
<dbReference type="EMBL" id="JAUJYN010000002">
    <property type="protein sequence ID" value="KAK1277500.1"/>
    <property type="molecule type" value="Genomic_DNA"/>
</dbReference>
<feature type="chain" id="PRO_5043664588" evidence="1">
    <location>
        <begin position="30"/>
        <end position="82"/>
    </location>
</feature>
<proteinExistence type="predicted"/>